<protein>
    <submittedName>
        <fullName evidence="3">IS110 family transposase</fullName>
    </submittedName>
</protein>
<feature type="compositionally biased region" description="Basic and acidic residues" evidence="1">
    <location>
        <begin position="88"/>
        <end position="104"/>
    </location>
</feature>
<evidence type="ECO:0000256" key="1">
    <source>
        <dbReference type="SAM" id="MobiDB-lite"/>
    </source>
</evidence>
<evidence type="ECO:0000259" key="2">
    <source>
        <dbReference type="Pfam" id="PF01548"/>
    </source>
</evidence>
<accession>A0A2I1R2H2</accession>
<proteinExistence type="predicted"/>
<evidence type="ECO:0000313" key="4">
    <source>
        <dbReference type="Proteomes" id="UP000234662"/>
    </source>
</evidence>
<feature type="domain" description="Transposase IS110-like N-terminal" evidence="2">
    <location>
        <begin position="8"/>
        <end position="104"/>
    </location>
</feature>
<dbReference type="EMBL" id="PKJC01000027">
    <property type="protein sequence ID" value="PKZ63333.1"/>
    <property type="molecule type" value="Genomic_DNA"/>
</dbReference>
<feature type="region of interest" description="Disordered" evidence="1">
    <location>
        <begin position="84"/>
        <end position="104"/>
    </location>
</feature>
<feature type="non-terminal residue" evidence="3">
    <location>
        <position position="104"/>
    </location>
</feature>
<evidence type="ECO:0000313" key="3">
    <source>
        <dbReference type="EMBL" id="PKZ63333.1"/>
    </source>
</evidence>
<dbReference type="AlphaFoldDB" id="A0A2I1R2H2"/>
<name>A0A2I1R2H2_9ACTN</name>
<gene>
    <name evidence="3" type="ORF">CYJ73_22655</name>
</gene>
<reference evidence="3 4" key="1">
    <citation type="submission" date="2017-12" db="EMBL/GenBank/DDBJ databases">
        <title>Phylogenetic diversity of female urinary microbiome.</title>
        <authorList>
            <person name="Thomas-White K."/>
            <person name="Wolfe A.J."/>
        </authorList>
    </citation>
    <scope>NUCLEOTIDE SEQUENCE [LARGE SCALE GENOMIC DNA]</scope>
    <source>
        <strain evidence="3 4">UMB0777</strain>
    </source>
</reference>
<organism evidence="3 4">
    <name type="scientific">Gordonia terrae</name>
    <dbReference type="NCBI Taxonomy" id="2055"/>
    <lineage>
        <taxon>Bacteria</taxon>
        <taxon>Bacillati</taxon>
        <taxon>Actinomycetota</taxon>
        <taxon>Actinomycetes</taxon>
        <taxon>Mycobacteriales</taxon>
        <taxon>Gordoniaceae</taxon>
        <taxon>Gordonia</taxon>
    </lineage>
</organism>
<sequence>MIVQGTSVGLDVHARSVVAHAIDEDSGMVIRETLVPDAATIVSWLQGLAPPVRLAYEAGPTGFGLARAITAAGMECVVAAPSKLQRPAGDRVKTDARDAAHLAK</sequence>
<dbReference type="Proteomes" id="UP000234662">
    <property type="component" value="Unassembled WGS sequence"/>
</dbReference>
<dbReference type="Pfam" id="PF01548">
    <property type="entry name" value="DEDD_Tnp_IS110"/>
    <property type="match status" value="1"/>
</dbReference>
<comment type="caution">
    <text evidence="3">The sequence shown here is derived from an EMBL/GenBank/DDBJ whole genome shotgun (WGS) entry which is preliminary data.</text>
</comment>
<dbReference type="InterPro" id="IPR002525">
    <property type="entry name" value="Transp_IS110-like_N"/>
</dbReference>